<organism evidence="2 3">
    <name type="scientific">Teichococcus globiformis</name>
    <dbReference type="NCBI Taxonomy" id="2307229"/>
    <lineage>
        <taxon>Bacteria</taxon>
        <taxon>Pseudomonadati</taxon>
        <taxon>Pseudomonadota</taxon>
        <taxon>Alphaproteobacteria</taxon>
        <taxon>Acetobacterales</taxon>
        <taxon>Roseomonadaceae</taxon>
        <taxon>Roseomonas</taxon>
    </lineage>
</organism>
<evidence type="ECO:0000313" key="3">
    <source>
        <dbReference type="Proteomes" id="UP001595593"/>
    </source>
</evidence>
<protein>
    <recommendedName>
        <fullName evidence="4">Haloacid dehalogenase-like hydrolase</fullName>
    </recommendedName>
</protein>
<dbReference type="EMBL" id="JBHRTN010000008">
    <property type="protein sequence ID" value="MFC3125317.1"/>
    <property type="molecule type" value="Genomic_DNA"/>
</dbReference>
<keyword evidence="1" id="KW-0812">Transmembrane</keyword>
<feature type="transmembrane region" description="Helical" evidence="1">
    <location>
        <begin position="233"/>
        <end position="253"/>
    </location>
</feature>
<proteinExistence type="predicted"/>
<evidence type="ECO:0008006" key="4">
    <source>
        <dbReference type="Google" id="ProtNLM"/>
    </source>
</evidence>
<keyword evidence="1" id="KW-0472">Membrane</keyword>
<feature type="transmembrane region" description="Helical" evidence="1">
    <location>
        <begin position="423"/>
        <end position="443"/>
    </location>
</feature>
<sequence>MSETRDRLARRDLESALCERASTDQGRVFVDFDHTVFSCNSTELFIASCKPAFMAAAIDFIVRDCVPWRLTGLPRWFRLRDYVCVALIVLLMPWTLLAWRRNAPALFARHESRVVLDGLSRLPADRIVLVTFGMEFIVRDLLRGSRWEAVPRVATPWLPGLGHFRQGKLGLLTTLFGREEVAASTAISDSLDDRDLLSAARHGILIEPQGEEFRASERLYFPLRYTIRAKYNLSYAIDQILLVDVLLLVLAVSTSLHEVAWALLIMPFFVISLMAVYEMGYFENDMVASRSEAKPTLSPEMERFRDYPIFPSAWFWAAGLGAAGCALASFADLLPSLDMFAAMASWAISLLLLRVLFFIYNRQDVQSRVFIYPVLQLMKYLPVFFLLRPTEVGVVLALAQVTTMWAIYTTYRLGGRHKTLKKEAFRTTLWGVGLCLLATTGVFSFSENLLPVGLMLVWCLARLSKSRVLDMARRYRQRDLGSAASSA</sequence>
<dbReference type="Proteomes" id="UP001595593">
    <property type="component" value="Unassembled WGS sequence"/>
</dbReference>
<feature type="transmembrane region" description="Helical" evidence="1">
    <location>
        <begin position="79"/>
        <end position="99"/>
    </location>
</feature>
<reference evidence="3" key="1">
    <citation type="journal article" date="2019" name="Int. J. Syst. Evol. Microbiol.">
        <title>The Global Catalogue of Microorganisms (GCM) 10K type strain sequencing project: providing services to taxonomists for standard genome sequencing and annotation.</title>
        <authorList>
            <consortium name="The Broad Institute Genomics Platform"/>
            <consortium name="The Broad Institute Genome Sequencing Center for Infectious Disease"/>
            <person name="Wu L."/>
            <person name="Ma J."/>
        </authorList>
    </citation>
    <scope>NUCLEOTIDE SEQUENCE [LARGE SCALE GENOMIC DNA]</scope>
    <source>
        <strain evidence="3">KCTC 52094</strain>
    </source>
</reference>
<feature type="transmembrane region" description="Helical" evidence="1">
    <location>
        <begin position="313"/>
        <end position="331"/>
    </location>
</feature>
<dbReference type="RefSeq" id="WP_379595929.1">
    <property type="nucleotide sequence ID" value="NZ_JBHRTN010000008.1"/>
</dbReference>
<evidence type="ECO:0000313" key="2">
    <source>
        <dbReference type="EMBL" id="MFC3125317.1"/>
    </source>
</evidence>
<accession>A0ABV7G2Q6</accession>
<name>A0ABV7G2Q6_9PROT</name>
<feature type="transmembrane region" description="Helical" evidence="1">
    <location>
        <begin position="337"/>
        <end position="357"/>
    </location>
</feature>
<feature type="transmembrane region" description="Helical" evidence="1">
    <location>
        <begin position="393"/>
        <end position="411"/>
    </location>
</feature>
<gene>
    <name evidence="2" type="ORF">ACFOD4_09600</name>
</gene>
<feature type="transmembrane region" description="Helical" evidence="1">
    <location>
        <begin position="369"/>
        <end position="387"/>
    </location>
</feature>
<comment type="caution">
    <text evidence="2">The sequence shown here is derived from an EMBL/GenBank/DDBJ whole genome shotgun (WGS) entry which is preliminary data.</text>
</comment>
<keyword evidence="1" id="KW-1133">Transmembrane helix</keyword>
<feature type="transmembrane region" description="Helical" evidence="1">
    <location>
        <begin position="259"/>
        <end position="277"/>
    </location>
</feature>
<keyword evidence="3" id="KW-1185">Reference proteome</keyword>
<evidence type="ECO:0000256" key="1">
    <source>
        <dbReference type="SAM" id="Phobius"/>
    </source>
</evidence>